<comment type="caution">
    <text evidence="1">The sequence shown here is derived from an EMBL/GenBank/DDBJ whole genome shotgun (WGS) entry which is preliminary data.</text>
</comment>
<accession>A0ABP4GHH4</accession>
<dbReference type="Proteomes" id="UP001500943">
    <property type="component" value="Unassembled WGS sequence"/>
</dbReference>
<keyword evidence="2" id="KW-1185">Reference proteome</keyword>
<evidence type="ECO:0000313" key="1">
    <source>
        <dbReference type="EMBL" id="GAA1225095.1"/>
    </source>
</evidence>
<protein>
    <submittedName>
        <fullName evidence="1">Uncharacterized protein</fullName>
    </submittedName>
</protein>
<evidence type="ECO:0000313" key="2">
    <source>
        <dbReference type="Proteomes" id="UP001500943"/>
    </source>
</evidence>
<dbReference type="EMBL" id="BAAAKW010000061">
    <property type="protein sequence ID" value="GAA1225095.1"/>
    <property type="molecule type" value="Genomic_DNA"/>
</dbReference>
<proteinExistence type="predicted"/>
<organism evidence="1 2">
    <name type="scientific">Rhodoglobus aureus</name>
    <dbReference type="NCBI Taxonomy" id="191497"/>
    <lineage>
        <taxon>Bacteria</taxon>
        <taxon>Bacillati</taxon>
        <taxon>Actinomycetota</taxon>
        <taxon>Actinomycetes</taxon>
        <taxon>Micrococcales</taxon>
        <taxon>Microbacteriaceae</taxon>
        <taxon>Rhodoglobus</taxon>
    </lineage>
</organism>
<name>A0ABP4GHH4_9MICO</name>
<gene>
    <name evidence="1" type="ORF">GCM10009655_24890</name>
</gene>
<sequence>MPVQQKNYSPDFMPVLSAGCHRAPRKGGCFMEFASYLAGEKWSDHPSCTHPALAVVPRDVVIV</sequence>
<reference evidence="2" key="1">
    <citation type="journal article" date="2019" name="Int. J. Syst. Evol. Microbiol.">
        <title>The Global Catalogue of Microorganisms (GCM) 10K type strain sequencing project: providing services to taxonomists for standard genome sequencing and annotation.</title>
        <authorList>
            <consortium name="The Broad Institute Genomics Platform"/>
            <consortium name="The Broad Institute Genome Sequencing Center for Infectious Disease"/>
            <person name="Wu L."/>
            <person name="Ma J."/>
        </authorList>
    </citation>
    <scope>NUCLEOTIDE SEQUENCE [LARGE SCALE GENOMIC DNA]</scope>
    <source>
        <strain evidence="2">JCM 12762</strain>
    </source>
</reference>